<feature type="non-terminal residue" evidence="6">
    <location>
        <position position="1"/>
    </location>
</feature>
<feature type="domain" description="HSF-type DNA-binding" evidence="5">
    <location>
        <begin position="1"/>
        <end position="50"/>
    </location>
</feature>
<dbReference type="PANTHER" id="PTHR10015">
    <property type="entry name" value="HEAT SHOCK TRANSCRIPTION FACTOR"/>
    <property type="match status" value="1"/>
</dbReference>
<evidence type="ECO:0000256" key="3">
    <source>
        <dbReference type="ARBA" id="ARBA00023125"/>
    </source>
</evidence>
<dbReference type="GO" id="GO:0005634">
    <property type="term" value="C:nucleus"/>
    <property type="evidence" value="ECO:0007669"/>
    <property type="project" value="UniProtKB-SubCell"/>
</dbReference>
<dbReference type="InterPro" id="IPR036390">
    <property type="entry name" value="WH_DNA-bd_sf"/>
</dbReference>
<name>A0AAD5K644_9FUNG</name>
<protein>
    <recommendedName>
        <fullName evidence="5">HSF-type DNA-binding domain-containing protein</fullName>
    </recommendedName>
</protein>
<gene>
    <name evidence="6" type="ORF">BDA99DRAFT_427412</name>
</gene>
<keyword evidence="3" id="KW-0238">DNA-binding</keyword>
<dbReference type="Gene3D" id="1.10.10.10">
    <property type="entry name" value="Winged helix-like DNA-binding domain superfamily/Winged helix DNA-binding domain"/>
    <property type="match status" value="1"/>
</dbReference>
<comment type="similarity">
    <text evidence="2">Belongs to the HSF family.</text>
</comment>
<evidence type="ECO:0000259" key="5">
    <source>
        <dbReference type="Pfam" id="PF00447"/>
    </source>
</evidence>
<accession>A0AAD5K644</accession>
<feature type="non-terminal residue" evidence="6">
    <location>
        <position position="50"/>
    </location>
</feature>
<evidence type="ECO:0000256" key="1">
    <source>
        <dbReference type="ARBA" id="ARBA00004123"/>
    </source>
</evidence>
<sequence>IINDSSTDNLACWTSNGQGLYVPDAAAFAKSVLPQYFKHNNWQSFVRQLN</sequence>
<dbReference type="GO" id="GO:0043565">
    <property type="term" value="F:sequence-specific DNA binding"/>
    <property type="evidence" value="ECO:0007669"/>
    <property type="project" value="InterPro"/>
</dbReference>
<keyword evidence="7" id="KW-1185">Reference proteome</keyword>
<proteinExistence type="inferred from homology"/>
<keyword evidence="4" id="KW-0539">Nucleus</keyword>
<reference evidence="6" key="1">
    <citation type="journal article" date="2022" name="IScience">
        <title>Evolution of zygomycete secretomes and the origins of terrestrial fungal ecologies.</title>
        <authorList>
            <person name="Chang Y."/>
            <person name="Wang Y."/>
            <person name="Mondo S."/>
            <person name="Ahrendt S."/>
            <person name="Andreopoulos W."/>
            <person name="Barry K."/>
            <person name="Beard J."/>
            <person name="Benny G.L."/>
            <person name="Blankenship S."/>
            <person name="Bonito G."/>
            <person name="Cuomo C."/>
            <person name="Desiro A."/>
            <person name="Gervers K.A."/>
            <person name="Hundley H."/>
            <person name="Kuo A."/>
            <person name="LaButti K."/>
            <person name="Lang B.F."/>
            <person name="Lipzen A."/>
            <person name="O'Donnell K."/>
            <person name="Pangilinan J."/>
            <person name="Reynolds N."/>
            <person name="Sandor L."/>
            <person name="Smith M.E."/>
            <person name="Tsang A."/>
            <person name="Grigoriev I.V."/>
            <person name="Stajich J.E."/>
            <person name="Spatafora J.W."/>
        </authorList>
    </citation>
    <scope>NUCLEOTIDE SEQUENCE</scope>
    <source>
        <strain evidence="6">RSA 2281</strain>
    </source>
</reference>
<dbReference type="PRINTS" id="PR00056">
    <property type="entry name" value="HSFDOMAIN"/>
</dbReference>
<dbReference type="PANTHER" id="PTHR10015:SF427">
    <property type="entry name" value="HEAT SHOCK FACTOR PROTEIN"/>
    <property type="match status" value="1"/>
</dbReference>
<dbReference type="SUPFAM" id="SSF46785">
    <property type="entry name" value="Winged helix' DNA-binding domain"/>
    <property type="match status" value="1"/>
</dbReference>
<evidence type="ECO:0000313" key="6">
    <source>
        <dbReference type="EMBL" id="KAI9252393.1"/>
    </source>
</evidence>
<dbReference type="InterPro" id="IPR000232">
    <property type="entry name" value="HSF_DNA-bd"/>
</dbReference>
<organism evidence="6 7">
    <name type="scientific">Phascolomyces articulosus</name>
    <dbReference type="NCBI Taxonomy" id="60185"/>
    <lineage>
        <taxon>Eukaryota</taxon>
        <taxon>Fungi</taxon>
        <taxon>Fungi incertae sedis</taxon>
        <taxon>Mucoromycota</taxon>
        <taxon>Mucoromycotina</taxon>
        <taxon>Mucoromycetes</taxon>
        <taxon>Mucorales</taxon>
        <taxon>Lichtheimiaceae</taxon>
        <taxon>Phascolomyces</taxon>
    </lineage>
</organism>
<dbReference type="EMBL" id="JAIXMP010000028">
    <property type="protein sequence ID" value="KAI9252393.1"/>
    <property type="molecule type" value="Genomic_DNA"/>
</dbReference>
<comment type="subcellular location">
    <subcellularLocation>
        <location evidence="1">Nucleus</location>
    </subcellularLocation>
</comment>
<dbReference type="InterPro" id="IPR036388">
    <property type="entry name" value="WH-like_DNA-bd_sf"/>
</dbReference>
<dbReference type="Pfam" id="PF00447">
    <property type="entry name" value="HSF_DNA-bind"/>
    <property type="match status" value="1"/>
</dbReference>
<dbReference type="GO" id="GO:0003700">
    <property type="term" value="F:DNA-binding transcription factor activity"/>
    <property type="evidence" value="ECO:0007669"/>
    <property type="project" value="InterPro"/>
</dbReference>
<dbReference type="Proteomes" id="UP001209540">
    <property type="component" value="Unassembled WGS sequence"/>
</dbReference>
<evidence type="ECO:0000256" key="4">
    <source>
        <dbReference type="ARBA" id="ARBA00023242"/>
    </source>
</evidence>
<comment type="caution">
    <text evidence="6">The sequence shown here is derived from an EMBL/GenBank/DDBJ whole genome shotgun (WGS) entry which is preliminary data.</text>
</comment>
<dbReference type="AlphaFoldDB" id="A0AAD5K644"/>
<evidence type="ECO:0000313" key="7">
    <source>
        <dbReference type="Proteomes" id="UP001209540"/>
    </source>
</evidence>
<reference evidence="6" key="2">
    <citation type="submission" date="2023-02" db="EMBL/GenBank/DDBJ databases">
        <authorList>
            <consortium name="DOE Joint Genome Institute"/>
            <person name="Mondo S.J."/>
            <person name="Chang Y."/>
            <person name="Wang Y."/>
            <person name="Ahrendt S."/>
            <person name="Andreopoulos W."/>
            <person name="Barry K."/>
            <person name="Beard J."/>
            <person name="Benny G.L."/>
            <person name="Blankenship S."/>
            <person name="Bonito G."/>
            <person name="Cuomo C."/>
            <person name="Desiro A."/>
            <person name="Gervers K.A."/>
            <person name="Hundley H."/>
            <person name="Kuo A."/>
            <person name="LaButti K."/>
            <person name="Lang B.F."/>
            <person name="Lipzen A."/>
            <person name="O'Donnell K."/>
            <person name="Pangilinan J."/>
            <person name="Reynolds N."/>
            <person name="Sandor L."/>
            <person name="Smith M.W."/>
            <person name="Tsang A."/>
            <person name="Grigoriev I.V."/>
            <person name="Stajich J.E."/>
            <person name="Spatafora J.W."/>
        </authorList>
    </citation>
    <scope>NUCLEOTIDE SEQUENCE</scope>
    <source>
        <strain evidence="6">RSA 2281</strain>
    </source>
</reference>
<evidence type="ECO:0000256" key="2">
    <source>
        <dbReference type="ARBA" id="ARBA00006403"/>
    </source>
</evidence>